<keyword evidence="12" id="KW-0812">Transmembrane</keyword>
<evidence type="ECO:0000256" key="6">
    <source>
        <dbReference type="ARBA" id="ARBA00022833"/>
    </source>
</evidence>
<protein>
    <recommendedName>
        <fullName evidence="2 11">Alkaline phosphatase</fullName>
        <ecNumber evidence="2 11">3.1.3.1</ecNumber>
    </recommendedName>
</protein>
<evidence type="ECO:0000256" key="9">
    <source>
        <dbReference type="PIRSR" id="PIRSR601952-2"/>
    </source>
</evidence>
<dbReference type="Proteomes" id="UP000027586">
    <property type="component" value="Unassembled WGS sequence"/>
</dbReference>
<dbReference type="PANTHER" id="PTHR11596:SF5">
    <property type="entry name" value="ALKALINE PHOSPHATASE"/>
    <property type="match status" value="1"/>
</dbReference>
<evidence type="ECO:0000256" key="1">
    <source>
        <dbReference type="ARBA" id="ARBA00005984"/>
    </source>
</evidence>
<dbReference type="InterPro" id="IPR017850">
    <property type="entry name" value="Alkaline_phosphatase_core_sf"/>
</dbReference>
<dbReference type="Gene3D" id="1.10.60.40">
    <property type="match status" value="1"/>
</dbReference>
<dbReference type="InterPro" id="IPR001952">
    <property type="entry name" value="Alkaline_phosphatase"/>
</dbReference>
<evidence type="ECO:0000256" key="7">
    <source>
        <dbReference type="ARBA" id="ARBA00022842"/>
    </source>
</evidence>
<dbReference type="PANTHER" id="PTHR11596">
    <property type="entry name" value="ALKALINE PHOSPHATASE"/>
    <property type="match status" value="1"/>
</dbReference>
<dbReference type="SUPFAM" id="SSF53649">
    <property type="entry name" value="Alkaline phosphatase-like"/>
    <property type="match status" value="1"/>
</dbReference>
<feature type="transmembrane region" description="Helical" evidence="12">
    <location>
        <begin position="44"/>
        <end position="63"/>
    </location>
</feature>
<keyword evidence="14" id="KW-1185">Reference proteome</keyword>
<dbReference type="PROSITE" id="PS00123">
    <property type="entry name" value="ALKALINE_PHOSPHATASE"/>
    <property type="match status" value="1"/>
</dbReference>
<dbReference type="GO" id="GO:0000329">
    <property type="term" value="C:fungal-type vacuole membrane"/>
    <property type="evidence" value="ECO:0007669"/>
    <property type="project" value="TreeGrafter"/>
</dbReference>
<feature type="binding site" evidence="9">
    <location>
        <position position="98"/>
    </location>
    <ligand>
        <name>Mg(2+)</name>
        <dbReference type="ChEBI" id="CHEBI:18420"/>
    </ligand>
</feature>
<evidence type="ECO:0000256" key="3">
    <source>
        <dbReference type="ARBA" id="ARBA00022553"/>
    </source>
</evidence>
<organism evidence="13 14">
    <name type="scientific">Lichtheimia corymbifera JMRC:FSU:9682</name>
    <dbReference type="NCBI Taxonomy" id="1263082"/>
    <lineage>
        <taxon>Eukaryota</taxon>
        <taxon>Fungi</taxon>
        <taxon>Fungi incertae sedis</taxon>
        <taxon>Mucoromycota</taxon>
        <taxon>Mucoromycotina</taxon>
        <taxon>Mucoromycetes</taxon>
        <taxon>Mucorales</taxon>
        <taxon>Lichtheimiaceae</taxon>
        <taxon>Lichtheimia</taxon>
    </lineage>
</organism>
<dbReference type="CDD" id="cd16012">
    <property type="entry name" value="ALP"/>
    <property type="match status" value="1"/>
</dbReference>
<feature type="binding site" evidence="9">
    <location>
        <position position="355"/>
    </location>
    <ligand>
        <name>Zn(2+)</name>
        <dbReference type="ChEBI" id="CHEBI:29105"/>
        <label>2</label>
    </ligand>
</feature>
<feature type="binding site" evidence="9">
    <location>
        <position position="200"/>
    </location>
    <ligand>
        <name>Mg(2+)</name>
        <dbReference type="ChEBI" id="CHEBI:18420"/>
    </ligand>
</feature>
<evidence type="ECO:0000313" key="14">
    <source>
        <dbReference type="Proteomes" id="UP000027586"/>
    </source>
</evidence>
<sequence length="580" mass="64380">MRYKESQLIDNDTRLQLMDDNNSEDWVDGSTRPPRALTFCRKSLLGGLVCALVLLGMAIGAWITPPIAINGRLAEQAKSSITTTSGPAPRNIIMMISDGMGPASVSFSRTFYQYIHGLPYDHEMPLDTIHVGQSRTRSSSTLVTDSAAGATAFSCGLKTYNGAIGVDPKKNPCGTVLESAKYHRGMRTGLVATSRITHATPASFSAHVTDRDNENAIAIQQIGDYRLGRSLDLMFGGGYCHFLPKSDQRSCRKDERNLFKEANEKFGWEHVLSIDHNRTEFDALPDNASVLPVFGLFHPDHMNYEIDRDPALEPSLTEMTDKALKILSSSAEQSDEEDKGFFLMVEGSRIDMAAHSNDPVAHLHDILEYQNTIELVKRFVDEHPDTLLISTSDHETGGLSLARQVTSAYPKYLWYPDVLIKATQSTVALANKIKAQASVTHDFLIKEILQKGLGIGDPTKDELDRLLNIGSKKRLDQYLAEMISIRAQLGWATHGHSGVDVNLYAYGAQADSLRGSHENIEIGEFIARMLNLDLNELTTMLNEDNDGFSLETLSDNDKKEYTNMLDTYHSNPKNLHHPSY</sequence>
<evidence type="ECO:0000256" key="8">
    <source>
        <dbReference type="PIRSR" id="PIRSR601952-1"/>
    </source>
</evidence>
<feature type="binding site" evidence="9">
    <location>
        <position position="351"/>
    </location>
    <ligand>
        <name>Zn(2+)</name>
        <dbReference type="ChEBI" id="CHEBI:29105"/>
        <label>2</label>
    </ligand>
</feature>
<keyword evidence="7 9" id="KW-0460">Magnesium</keyword>
<keyword evidence="3" id="KW-0597">Phosphoprotein</keyword>
<dbReference type="Pfam" id="PF00245">
    <property type="entry name" value="Alk_phosphatase"/>
    <property type="match status" value="1"/>
</dbReference>
<feature type="binding site" evidence="9">
    <location>
        <position position="198"/>
    </location>
    <ligand>
        <name>Mg(2+)</name>
        <dbReference type="ChEBI" id="CHEBI:18420"/>
    </ligand>
</feature>
<dbReference type="SMART" id="SM00098">
    <property type="entry name" value="alkPPc"/>
    <property type="match status" value="1"/>
</dbReference>
<feature type="active site" description="Phosphoserine intermediate" evidence="8">
    <location>
        <position position="146"/>
    </location>
</feature>
<evidence type="ECO:0000256" key="5">
    <source>
        <dbReference type="ARBA" id="ARBA00022801"/>
    </source>
</evidence>
<feature type="binding site" evidence="9">
    <location>
        <position position="496"/>
    </location>
    <ligand>
        <name>Zn(2+)</name>
        <dbReference type="ChEBI" id="CHEBI:29105"/>
        <label>2</label>
    </ligand>
</feature>
<dbReference type="Gene3D" id="3.40.720.10">
    <property type="entry name" value="Alkaline Phosphatase, subunit A"/>
    <property type="match status" value="1"/>
</dbReference>
<evidence type="ECO:0000256" key="11">
    <source>
        <dbReference type="RuleBase" id="RU003947"/>
    </source>
</evidence>
<evidence type="ECO:0000256" key="4">
    <source>
        <dbReference type="ARBA" id="ARBA00022723"/>
    </source>
</evidence>
<dbReference type="EMBL" id="CBTN010000001">
    <property type="protein sequence ID" value="CDH48464.1"/>
    <property type="molecule type" value="Genomic_DNA"/>
</dbReference>
<comment type="catalytic activity">
    <reaction evidence="11">
        <text>a phosphate monoester + H2O = an alcohol + phosphate</text>
        <dbReference type="Rhea" id="RHEA:15017"/>
        <dbReference type="ChEBI" id="CHEBI:15377"/>
        <dbReference type="ChEBI" id="CHEBI:30879"/>
        <dbReference type="ChEBI" id="CHEBI:43474"/>
        <dbReference type="ChEBI" id="CHEBI:67140"/>
        <dbReference type="EC" id="3.1.3.1"/>
    </reaction>
</comment>
<evidence type="ECO:0000256" key="12">
    <source>
        <dbReference type="SAM" id="Phobius"/>
    </source>
</evidence>
<dbReference type="OrthoDB" id="7392499at2759"/>
<comment type="caution">
    <text evidence="13">The sequence shown here is derived from an EMBL/GenBank/DDBJ whole genome shotgun (WGS) entry which is preliminary data.</text>
</comment>
<name>A0A068RER6_9FUNG</name>
<gene>
    <name evidence="13" type="ORF">LCOR_00245.1</name>
</gene>
<comment type="cofactor">
    <cofactor evidence="9">
        <name>Zn(2+)</name>
        <dbReference type="ChEBI" id="CHEBI:29105"/>
    </cofactor>
    <text evidence="9">Binds 2 Zn(2+) ions.</text>
</comment>
<dbReference type="PRINTS" id="PR00113">
    <property type="entry name" value="ALKPHPHTASE"/>
</dbReference>
<dbReference type="GO" id="GO:0046872">
    <property type="term" value="F:metal ion binding"/>
    <property type="evidence" value="ECO:0007669"/>
    <property type="project" value="UniProtKB-KW"/>
</dbReference>
<proteinExistence type="inferred from homology"/>
<evidence type="ECO:0000256" key="10">
    <source>
        <dbReference type="RuleBase" id="RU003946"/>
    </source>
</evidence>
<comment type="cofactor">
    <cofactor evidence="9">
        <name>Mg(2+)</name>
        <dbReference type="ChEBI" id="CHEBI:18420"/>
    </cofactor>
    <text evidence="9">Binds 1 Mg(2+) ion.</text>
</comment>
<keyword evidence="12" id="KW-0472">Membrane</keyword>
<feature type="binding site" evidence="9">
    <location>
        <position position="98"/>
    </location>
    <ligand>
        <name>Zn(2+)</name>
        <dbReference type="ChEBI" id="CHEBI:29105"/>
        <label>2</label>
    </ligand>
</feature>
<evidence type="ECO:0000313" key="13">
    <source>
        <dbReference type="EMBL" id="CDH48464.1"/>
    </source>
</evidence>
<comment type="similarity">
    <text evidence="1 10">Belongs to the alkaline phosphatase family.</text>
</comment>
<keyword evidence="6 9" id="KW-0862">Zinc</keyword>
<dbReference type="VEuPathDB" id="FungiDB:LCOR_00245.1"/>
<keyword evidence="5 11" id="KW-0378">Hydrolase</keyword>
<keyword evidence="12" id="KW-1133">Transmembrane helix</keyword>
<dbReference type="AlphaFoldDB" id="A0A068RER6"/>
<dbReference type="EC" id="3.1.3.1" evidence="2 11"/>
<evidence type="ECO:0000256" key="2">
    <source>
        <dbReference type="ARBA" id="ARBA00012647"/>
    </source>
</evidence>
<feature type="binding site" evidence="9">
    <location>
        <position position="346"/>
    </location>
    <ligand>
        <name>Mg(2+)</name>
        <dbReference type="ChEBI" id="CHEBI:18420"/>
    </ligand>
</feature>
<feature type="binding site" evidence="9">
    <location>
        <position position="393"/>
    </location>
    <ligand>
        <name>Zn(2+)</name>
        <dbReference type="ChEBI" id="CHEBI:29105"/>
        <label>2</label>
    </ligand>
</feature>
<dbReference type="InterPro" id="IPR018299">
    <property type="entry name" value="Alkaline_phosphatase_AS"/>
</dbReference>
<feature type="binding site" evidence="9">
    <location>
        <position position="394"/>
    </location>
    <ligand>
        <name>Zn(2+)</name>
        <dbReference type="ChEBI" id="CHEBI:29105"/>
        <label>2</label>
    </ligand>
</feature>
<keyword evidence="4 9" id="KW-0479">Metal-binding</keyword>
<accession>A0A068RER6</accession>
<dbReference type="GO" id="GO:0004035">
    <property type="term" value="F:alkaline phosphatase activity"/>
    <property type="evidence" value="ECO:0007669"/>
    <property type="project" value="UniProtKB-EC"/>
</dbReference>
<reference evidence="13" key="1">
    <citation type="submission" date="2013-08" db="EMBL/GenBank/DDBJ databases">
        <title>Gene expansion shapes genome architecture in the human pathogen Lichtheimia corymbifera: an evolutionary genomics analysis in the ancient terrestrial Mucorales (Mucoromycotina).</title>
        <authorList>
            <person name="Schwartze V.U."/>
            <person name="Winter S."/>
            <person name="Shelest E."/>
            <person name="Marcet-Houben M."/>
            <person name="Horn F."/>
            <person name="Wehner S."/>
            <person name="Hoffmann K."/>
            <person name="Riege K."/>
            <person name="Sammeth M."/>
            <person name="Nowrousian M."/>
            <person name="Valiante V."/>
            <person name="Linde J."/>
            <person name="Jacobsen I.D."/>
            <person name="Marz M."/>
            <person name="Brakhage A.A."/>
            <person name="Gabaldon T."/>
            <person name="Bocker S."/>
            <person name="Voigt K."/>
        </authorList>
    </citation>
    <scope>NUCLEOTIDE SEQUENCE [LARGE SCALE GENOMIC DNA]</scope>
    <source>
        <strain evidence="13">FSU 9682</strain>
    </source>
</reference>
<dbReference type="STRING" id="1263082.A0A068RER6"/>